<keyword evidence="2" id="KW-0812">Transmembrane</keyword>
<reference evidence="3" key="1">
    <citation type="submission" date="2020-05" db="EMBL/GenBank/DDBJ databases">
        <authorList>
            <person name="Chiriac C."/>
            <person name="Salcher M."/>
            <person name="Ghai R."/>
            <person name="Kavagutti S V."/>
        </authorList>
    </citation>
    <scope>NUCLEOTIDE SEQUENCE</scope>
</reference>
<feature type="transmembrane region" description="Helical" evidence="2">
    <location>
        <begin position="6"/>
        <end position="25"/>
    </location>
</feature>
<feature type="compositionally biased region" description="Basic and acidic residues" evidence="1">
    <location>
        <begin position="123"/>
        <end position="138"/>
    </location>
</feature>
<organism evidence="3">
    <name type="scientific">uncultured Caudovirales phage</name>
    <dbReference type="NCBI Taxonomy" id="2100421"/>
    <lineage>
        <taxon>Viruses</taxon>
        <taxon>Duplodnaviria</taxon>
        <taxon>Heunggongvirae</taxon>
        <taxon>Uroviricota</taxon>
        <taxon>Caudoviricetes</taxon>
        <taxon>Peduoviridae</taxon>
        <taxon>Maltschvirus</taxon>
        <taxon>Maltschvirus maltsch</taxon>
    </lineage>
</organism>
<name>A0A6J7WKI2_9CAUD</name>
<keyword evidence="2" id="KW-0472">Membrane</keyword>
<gene>
    <name evidence="3" type="ORF">UFOVP190_195</name>
</gene>
<keyword evidence="2" id="KW-1133">Transmembrane helix</keyword>
<feature type="region of interest" description="Disordered" evidence="1">
    <location>
        <begin position="123"/>
        <end position="186"/>
    </location>
</feature>
<feature type="compositionally biased region" description="Low complexity" evidence="1">
    <location>
        <begin position="145"/>
        <end position="186"/>
    </location>
</feature>
<evidence type="ECO:0000256" key="1">
    <source>
        <dbReference type="SAM" id="MobiDB-lite"/>
    </source>
</evidence>
<accession>A0A6J7WKI2</accession>
<evidence type="ECO:0000313" key="3">
    <source>
        <dbReference type="EMBL" id="CAB5214633.1"/>
    </source>
</evidence>
<proteinExistence type="predicted"/>
<sequence>MNPDIIFIVGMIVLIASGFIVYKVISRARVKKLRAEINERWEREQEQARQARNMILDRDAALVARRAEARKVAELYRTPPHMMANNAVATSSVSAPAPAQQSSSMLRDAADIAVIANTFRHWNDNETPRHRSSSRDADATPAYVSSVTSSDDSSPSRSSYSSPSYSDDSSSSSSYSDSGSSSSSFD</sequence>
<dbReference type="EMBL" id="LR798243">
    <property type="protein sequence ID" value="CAB5214633.1"/>
    <property type="molecule type" value="Genomic_DNA"/>
</dbReference>
<evidence type="ECO:0000256" key="2">
    <source>
        <dbReference type="SAM" id="Phobius"/>
    </source>
</evidence>
<protein>
    <submittedName>
        <fullName evidence="3">Uncharacterized protein</fullName>
    </submittedName>
</protein>